<evidence type="ECO:0000256" key="1">
    <source>
        <dbReference type="ARBA" id="ARBA00001933"/>
    </source>
</evidence>
<dbReference type="OrthoDB" id="5946442at2759"/>
<proteinExistence type="predicted"/>
<accession>A0A9W9YE95</accession>
<keyword evidence="5 8" id="KW-0808">Transferase</keyword>
<gene>
    <name evidence="8" type="primary">GOT1_2</name>
    <name evidence="8" type="ORF">OS493_011941</name>
</gene>
<dbReference type="EMBL" id="MU827782">
    <property type="protein sequence ID" value="KAJ7336719.1"/>
    <property type="molecule type" value="Genomic_DNA"/>
</dbReference>
<dbReference type="EC" id="2.6.1.1" evidence="3"/>
<dbReference type="InterPro" id="IPR000796">
    <property type="entry name" value="Asp_trans"/>
</dbReference>
<name>A0A9W9YE95_9CNID</name>
<evidence type="ECO:0000256" key="5">
    <source>
        <dbReference type="ARBA" id="ARBA00022679"/>
    </source>
</evidence>
<dbReference type="SUPFAM" id="SSF53383">
    <property type="entry name" value="PLP-dependent transferases"/>
    <property type="match status" value="1"/>
</dbReference>
<evidence type="ECO:0000256" key="4">
    <source>
        <dbReference type="ARBA" id="ARBA00022576"/>
    </source>
</evidence>
<dbReference type="PANTHER" id="PTHR11879">
    <property type="entry name" value="ASPARTATE AMINOTRANSFERASE"/>
    <property type="match status" value="1"/>
</dbReference>
<protein>
    <recommendedName>
        <fullName evidence="3">aspartate transaminase</fullName>
        <ecNumber evidence="3">2.6.1.1</ecNumber>
    </recommendedName>
</protein>
<dbReference type="InterPro" id="IPR015424">
    <property type="entry name" value="PyrdxlP-dep_Trfase"/>
</dbReference>
<dbReference type="GO" id="GO:0030170">
    <property type="term" value="F:pyridoxal phosphate binding"/>
    <property type="evidence" value="ECO:0007669"/>
    <property type="project" value="InterPro"/>
</dbReference>
<dbReference type="InterPro" id="IPR004839">
    <property type="entry name" value="Aminotransferase_I/II_large"/>
</dbReference>
<evidence type="ECO:0000256" key="6">
    <source>
        <dbReference type="ARBA" id="ARBA00022898"/>
    </source>
</evidence>
<comment type="subunit">
    <text evidence="2">Homodimer.</text>
</comment>
<evidence type="ECO:0000259" key="7">
    <source>
        <dbReference type="Pfam" id="PF00155"/>
    </source>
</evidence>
<dbReference type="GO" id="GO:0004069">
    <property type="term" value="F:L-aspartate:2-oxoglutarate aminotransferase activity"/>
    <property type="evidence" value="ECO:0007669"/>
    <property type="project" value="UniProtKB-EC"/>
</dbReference>
<dbReference type="GO" id="GO:0006532">
    <property type="term" value="P:aspartate biosynthetic process"/>
    <property type="evidence" value="ECO:0007669"/>
    <property type="project" value="TreeGrafter"/>
</dbReference>
<keyword evidence="9" id="KW-1185">Reference proteome</keyword>
<dbReference type="Gene3D" id="3.90.1150.10">
    <property type="entry name" value="Aspartate Aminotransferase, domain 1"/>
    <property type="match status" value="1"/>
</dbReference>
<organism evidence="8 9">
    <name type="scientific">Desmophyllum pertusum</name>
    <dbReference type="NCBI Taxonomy" id="174260"/>
    <lineage>
        <taxon>Eukaryota</taxon>
        <taxon>Metazoa</taxon>
        <taxon>Cnidaria</taxon>
        <taxon>Anthozoa</taxon>
        <taxon>Hexacorallia</taxon>
        <taxon>Scleractinia</taxon>
        <taxon>Caryophylliina</taxon>
        <taxon>Caryophylliidae</taxon>
        <taxon>Desmophyllum</taxon>
    </lineage>
</organism>
<keyword evidence="6" id="KW-0663">Pyridoxal phosphate</keyword>
<dbReference type="GO" id="GO:0005829">
    <property type="term" value="C:cytosol"/>
    <property type="evidence" value="ECO:0007669"/>
    <property type="project" value="TreeGrafter"/>
</dbReference>
<keyword evidence="4 8" id="KW-0032">Aminotransferase</keyword>
<evidence type="ECO:0000256" key="3">
    <source>
        <dbReference type="ARBA" id="ARBA00012753"/>
    </source>
</evidence>
<dbReference type="AlphaFoldDB" id="A0A9W9YE95"/>
<comment type="caution">
    <text evidence="8">The sequence shown here is derived from an EMBL/GenBank/DDBJ whole genome shotgun (WGS) entry which is preliminary data.</text>
</comment>
<feature type="domain" description="Aminotransferase class I/classII large" evidence="7">
    <location>
        <begin position="1"/>
        <end position="79"/>
    </location>
</feature>
<comment type="cofactor">
    <cofactor evidence="1">
        <name>pyridoxal 5'-phosphate</name>
        <dbReference type="ChEBI" id="CHEBI:597326"/>
    </cofactor>
</comment>
<evidence type="ECO:0000313" key="8">
    <source>
        <dbReference type="EMBL" id="KAJ7336719.1"/>
    </source>
</evidence>
<sequence>MAGRILECRKILFNKLKELGTPGTWNHVVDQKGMFGFTGLNAKQVEFLAKKYHIYLLNSGRINICGITSHNVEYVAKAIYDAVTSVTD</sequence>
<dbReference type="InterPro" id="IPR015422">
    <property type="entry name" value="PyrdxlP-dep_Trfase_small"/>
</dbReference>
<evidence type="ECO:0000313" key="9">
    <source>
        <dbReference type="Proteomes" id="UP001163046"/>
    </source>
</evidence>
<dbReference type="PANTHER" id="PTHR11879:SF55">
    <property type="entry name" value="GLUTAMATE OXALOACETATE TRANSAMINASE 1, ISOFORM B"/>
    <property type="match status" value="1"/>
</dbReference>
<dbReference type="Pfam" id="PF00155">
    <property type="entry name" value="Aminotran_1_2"/>
    <property type="match status" value="1"/>
</dbReference>
<reference evidence="8" key="1">
    <citation type="submission" date="2023-01" db="EMBL/GenBank/DDBJ databases">
        <title>Genome assembly of the deep-sea coral Lophelia pertusa.</title>
        <authorList>
            <person name="Herrera S."/>
            <person name="Cordes E."/>
        </authorList>
    </citation>
    <scope>NUCLEOTIDE SEQUENCE</scope>
    <source>
        <strain evidence="8">USNM1676648</strain>
        <tissue evidence="8">Polyp</tissue>
    </source>
</reference>
<evidence type="ECO:0000256" key="2">
    <source>
        <dbReference type="ARBA" id="ARBA00011738"/>
    </source>
</evidence>
<dbReference type="Proteomes" id="UP001163046">
    <property type="component" value="Unassembled WGS sequence"/>
</dbReference>